<protein>
    <submittedName>
        <fullName evidence="2">Calcium-binding protein</fullName>
    </submittedName>
</protein>
<dbReference type="AlphaFoldDB" id="A0A1J6IHZ7"/>
<dbReference type="Proteomes" id="UP000182985">
    <property type="component" value="Unassembled WGS sequence"/>
</dbReference>
<reference evidence="2 3" key="1">
    <citation type="submission" date="2016-10" db="EMBL/GenBank/DDBJ databases">
        <title>The Draft Genome Sequence of the Potato Rhizosphere Bacteria Ochrobactrum sp. IPA7.2.</title>
        <authorList>
            <person name="Gogoleva N.E."/>
            <person name="Khlopko Y.A."/>
            <person name="Burygin G.L."/>
            <person name="Plotnikov A.O."/>
        </authorList>
    </citation>
    <scope>NUCLEOTIDE SEQUENCE [LARGE SCALE GENOMIC DNA]</scope>
    <source>
        <strain evidence="2 3">IPA7.2</strain>
    </source>
</reference>
<proteinExistence type="predicted"/>
<comment type="caution">
    <text evidence="2">The sequence shown here is derived from an EMBL/GenBank/DDBJ whole genome shotgun (WGS) entry which is preliminary data.</text>
</comment>
<sequence length="157" mass="17880">MDVPPVLHATDINRLETHHHDLLELCLQLEEITDDLETGASMQEYRRIAMLIPRVVGETHALEEEVLFPDFSRQAHSHFATAIIERLKAEHRCDRLAAEELSQTLTAIAEGRCSLACDTISYMVRGFMESVRRHILSEKLMIEALLAAKSEEREVFG</sequence>
<feature type="domain" description="Hemerythrin-like" evidence="1">
    <location>
        <begin position="11"/>
        <end position="140"/>
    </location>
</feature>
<dbReference type="RefSeq" id="WP_071630707.1">
    <property type="nucleotide sequence ID" value="NZ_JBHJZM010000001.1"/>
</dbReference>
<evidence type="ECO:0000259" key="1">
    <source>
        <dbReference type="Pfam" id="PF01814"/>
    </source>
</evidence>
<gene>
    <name evidence="2" type="ORF">BLA27_04975</name>
</gene>
<dbReference type="EMBL" id="MOEC01000003">
    <property type="protein sequence ID" value="OIS94744.1"/>
    <property type="molecule type" value="Genomic_DNA"/>
</dbReference>
<evidence type="ECO:0000313" key="2">
    <source>
        <dbReference type="EMBL" id="OIS94744.1"/>
    </source>
</evidence>
<evidence type="ECO:0000313" key="3">
    <source>
        <dbReference type="Proteomes" id="UP000182985"/>
    </source>
</evidence>
<dbReference type="OrthoDB" id="8443859at2"/>
<name>A0A1J6IHZ7_9HYPH</name>
<accession>A0A1J6IHZ7</accession>
<dbReference type="Gene3D" id="1.20.120.520">
    <property type="entry name" value="nmb1532 protein domain like"/>
    <property type="match status" value="1"/>
</dbReference>
<keyword evidence="3" id="KW-1185">Reference proteome</keyword>
<dbReference type="Pfam" id="PF01814">
    <property type="entry name" value="Hemerythrin"/>
    <property type="match status" value="1"/>
</dbReference>
<dbReference type="InterPro" id="IPR012312">
    <property type="entry name" value="Hemerythrin-like"/>
</dbReference>
<organism evidence="2 3">
    <name type="scientific">Brucella cytisi</name>
    <dbReference type="NCBI Taxonomy" id="407152"/>
    <lineage>
        <taxon>Bacteria</taxon>
        <taxon>Pseudomonadati</taxon>
        <taxon>Pseudomonadota</taxon>
        <taxon>Alphaproteobacteria</taxon>
        <taxon>Hyphomicrobiales</taxon>
        <taxon>Brucellaceae</taxon>
        <taxon>Brucella/Ochrobactrum group</taxon>
        <taxon>Brucella</taxon>
    </lineage>
</organism>